<accession>A0ACC5ZZ64</accession>
<dbReference type="EMBL" id="JAMQGO010000011">
    <property type="protein sequence ID" value="MCM2563385.1"/>
    <property type="molecule type" value="Genomic_DNA"/>
</dbReference>
<protein>
    <submittedName>
        <fullName evidence="1">Acyl-CoA synthetase</fullName>
    </submittedName>
</protein>
<proteinExistence type="predicted"/>
<sequence>MQTDQLIRRARGQQLADMLRRSAGRFPDKVALVFRDRTDTFVQLDAAVNRAANALSARGVVKGDRVAVFTHNNRTFVVLRYALARLGAVTTPVNFMLTAPDVAYIMDHSGAKMMIAEDALCETADAALSEIGQPDMPRFAIPHAGVTPPEGWLPVSDILDHDDASEVWHDVHADDPIQMMYTSGTESRPKGALLTSGALYAQYSSCIIDGEMGEDAVSLHCLPLFHCAQLDCFLSPDLYLGVTSILHDKADPAEMLEAIERHGVTKLFCPPTIWIALLRHPDFDKRDLSSLSQGYYGASIMPTAVIEELSERLPNMRLFNFYGQTEMAPLATILKPHDQLRKLGSAGRPSLNVETRVVDDDDNPVPVGEVGEIVHRSPHLITEYYNDPDKTAEAFRNGWFHSGDLGRFDEDGYLYVVDRKKDMIKTGGENVASREVEEAIFRHPDVAEVAVFGVPHPKWIEAVTAVVVPKAGKDVTPEVLMEYCREALAHFKAPKHVEVTDALPKNASGKILKRDLRITYAQIYADE</sequence>
<name>A0ACC5ZZ64_9RHOB</name>
<evidence type="ECO:0000313" key="1">
    <source>
        <dbReference type="EMBL" id="MCM2563385.1"/>
    </source>
</evidence>
<keyword evidence="2" id="KW-1185">Reference proteome</keyword>
<dbReference type="Proteomes" id="UP001203036">
    <property type="component" value="Unassembled WGS sequence"/>
</dbReference>
<evidence type="ECO:0000313" key="2">
    <source>
        <dbReference type="Proteomes" id="UP001203036"/>
    </source>
</evidence>
<reference evidence="1" key="1">
    <citation type="submission" date="2022-06" db="EMBL/GenBank/DDBJ databases">
        <title>Lutimaribacter sp. EGI FJ00013, a novel bacterium isolated from a salt lake sediment enrichment.</title>
        <authorList>
            <person name="Gao L."/>
            <person name="Fang B.-Z."/>
            <person name="Li W.-J."/>
        </authorList>
    </citation>
    <scope>NUCLEOTIDE SEQUENCE</scope>
    <source>
        <strain evidence="1">EGI FJ00013</strain>
    </source>
</reference>
<comment type="caution">
    <text evidence="1">The sequence shown here is derived from an EMBL/GenBank/DDBJ whole genome shotgun (WGS) entry which is preliminary data.</text>
</comment>
<organism evidence="1 2">
    <name type="scientific">Lutimaribacter degradans</name>
    <dbReference type="NCBI Taxonomy" id="2945989"/>
    <lineage>
        <taxon>Bacteria</taxon>
        <taxon>Pseudomonadati</taxon>
        <taxon>Pseudomonadota</taxon>
        <taxon>Alphaproteobacteria</taxon>
        <taxon>Rhodobacterales</taxon>
        <taxon>Roseobacteraceae</taxon>
        <taxon>Lutimaribacter</taxon>
    </lineage>
</organism>
<gene>
    <name evidence="1" type="ORF">M8744_14610</name>
</gene>